<evidence type="ECO:0000256" key="1">
    <source>
        <dbReference type="ARBA" id="ARBA00004236"/>
    </source>
</evidence>
<dbReference type="SMART" id="SM00208">
    <property type="entry name" value="TNFR"/>
    <property type="match status" value="3"/>
</dbReference>
<dbReference type="InterPro" id="IPR034024">
    <property type="entry name" value="TNFRSF10_N"/>
</dbReference>
<dbReference type="GO" id="GO:0007165">
    <property type="term" value="P:signal transduction"/>
    <property type="evidence" value="ECO:0007669"/>
    <property type="project" value="InterPro"/>
</dbReference>
<gene>
    <name evidence="10" type="primary">LOC378902</name>
</gene>
<feature type="disulfide bond" evidence="8">
    <location>
        <begin position="123"/>
        <end position="141"/>
    </location>
</feature>
<evidence type="ECO:0000256" key="6">
    <source>
        <dbReference type="ARBA" id="ARBA00023170"/>
    </source>
</evidence>
<dbReference type="PROSITE" id="PS00198">
    <property type="entry name" value="4FE4S_FER_1"/>
    <property type="match status" value="1"/>
</dbReference>
<keyword evidence="3" id="KW-0677">Repeat</keyword>
<evidence type="ECO:0000256" key="3">
    <source>
        <dbReference type="ARBA" id="ARBA00022737"/>
    </source>
</evidence>
<dbReference type="GO" id="GO:1902042">
    <property type="term" value="P:negative regulation of extrinsic apoptotic signaling pathway via death domain receptors"/>
    <property type="evidence" value="ECO:0007669"/>
    <property type="project" value="UniProtKB-ARBA"/>
</dbReference>
<dbReference type="PANTHER" id="PTHR46330:SF16">
    <property type="entry name" value="TUMOR NECROSIS FACTOR RECEPTOR SUPERFAMILY MEMBER 22"/>
    <property type="match status" value="1"/>
</dbReference>
<dbReference type="PROSITE" id="PS50050">
    <property type="entry name" value="TNFR_NGFR_2"/>
    <property type="match status" value="2"/>
</dbReference>
<dbReference type="Gene3D" id="2.10.50.10">
    <property type="entry name" value="Tumor Necrosis Factor Receptor, subunit A, domain 2"/>
    <property type="match status" value="2"/>
</dbReference>
<feature type="disulfide bond" evidence="8">
    <location>
        <begin position="79"/>
        <end position="92"/>
    </location>
</feature>
<keyword evidence="11" id="KW-1185">Reference proteome</keyword>
<accession>A0A8V1A303</accession>
<feature type="repeat" description="TNFR-Cys" evidence="8">
    <location>
        <begin position="59"/>
        <end position="100"/>
    </location>
</feature>
<dbReference type="PANTHER" id="PTHR46330">
    <property type="entry name" value="TUMOR NECROSIS FACTOR RECEPTOR SUPERFAMILY MEMBER 10B"/>
    <property type="match status" value="1"/>
</dbReference>
<evidence type="ECO:0000256" key="7">
    <source>
        <dbReference type="ARBA" id="ARBA00023180"/>
    </source>
</evidence>
<comment type="caution">
    <text evidence="8">Lacks conserved residue(s) required for the propagation of feature annotation.</text>
</comment>
<dbReference type="GO" id="GO:0006915">
    <property type="term" value="P:apoptotic process"/>
    <property type="evidence" value="ECO:0007669"/>
    <property type="project" value="InterPro"/>
</dbReference>
<keyword evidence="12" id="KW-1267">Proteomics identification</keyword>
<evidence type="ECO:0000313" key="10">
    <source>
        <dbReference type="Ensembl" id="ENSGALP00010035623.1"/>
    </source>
</evidence>
<keyword evidence="6" id="KW-0675">Receptor</keyword>
<keyword evidence="5 8" id="KW-1015">Disulfide bond</keyword>
<dbReference type="InterPro" id="IPR052491">
    <property type="entry name" value="TNFRSF10"/>
</dbReference>
<keyword evidence="2" id="KW-1003">Cell membrane</keyword>
<dbReference type="GeneTree" id="ENSGT00930000151070"/>
<dbReference type="PRINTS" id="PR01680">
    <property type="entry name" value="TNFACTORR6"/>
</dbReference>
<dbReference type="Proteomes" id="UP000000539">
    <property type="component" value="Chromosome 5"/>
</dbReference>
<reference evidence="10" key="3">
    <citation type="submission" date="2025-09" db="UniProtKB">
        <authorList>
            <consortium name="Ensembl"/>
        </authorList>
    </citation>
    <scope>IDENTIFICATION</scope>
    <source>
        <strain evidence="10">broiler</strain>
    </source>
</reference>
<feature type="domain" description="TNFR-Cys" evidence="9">
    <location>
        <begin position="59"/>
        <end position="100"/>
    </location>
</feature>
<feature type="domain" description="TNFR-Cys" evidence="9">
    <location>
        <begin position="101"/>
        <end position="141"/>
    </location>
</feature>
<dbReference type="GO" id="GO:0006955">
    <property type="term" value="P:immune response"/>
    <property type="evidence" value="ECO:0007669"/>
    <property type="project" value="InterPro"/>
</dbReference>
<keyword evidence="7" id="KW-0325">Glycoprotein</keyword>
<evidence type="ECO:0007829" key="12">
    <source>
        <dbReference type="PeptideAtlas" id="A0A8V1A303"/>
    </source>
</evidence>
<dbReference type="InterPro" id="IPR001368">
    <property type="entry name" value="TNFR/NGFR_Cys_rich_reg"/>
</dbReference>
<evidence type="ECO:0000256" key="5">
    <source>
        <dbReference type="ARBA" id="ARBA00023157"/>
    </source>
</evidence>
<sequence length="214" mass="23684">MEVGGRAAGVTLLTVPGSDAEVCGEGEYLYEDICCMLCPAGTYVAQHCRIPHSRGKCASCTEGRDYTAHANGLEECLLCRQCKDDQITLRTCTVTSDTECQCHQGYFCPAEGCEICQRCTETCPEGREIVQICNATMDLGCGLPDQGLVHKYYLVYAVLNNLNYCSILKTSSTLSDKAERGPVYRWLKYMNHPIGFVRLSLPAPWPGSKRFMYS</sequence>
<protein>
    <recommendedName>
        <fullName evidence="9">TNFR-Cys domain-containing protein</fullName>
    </recommendedName>
</protein>
<dbReference type="CDD" id="cd10580">
    <property type="entry name" value="TNFRSF10"/>
    <property type="match status" value="1"/>
</dbReference>
<feature type="repeat" description="TNFR-Cys" evidence="8">
    <location>
        <begin position="101"/>
        <end position="141"/>
    </location>
</feature>
<keyword evidence="4" id="KW-0472">Membrane</keyword>
<organism evidence="10 11">
    <name type="scientific">Gallus gallus</name>
    <name type="common">Chicken</name>
    <dbReference type="NCBI Taxonomy" id="9031"/>
    <lineage>
        <taxon>Eukaryota</taxon>
        <taxon>Metazoa</taxon>
        <taxon>Chordata</taxon>
        <taxon>Craniata</taxon>
        <taxon>Vertebrata</taxon>
        <taxon>Euteleostomi</taxon>
        <taxon>Archelosauria</taxon>
        <taxon>Archosauria</taxon>
        <taxon>Dinosauria</taxon>
        <taxon>Saurischia</taxon>
        <taxon>Theropoda</taxon>
        <taxon>Coelurosauria</taxon>
        <taxon>Aves</taxon>
        <taxon>Neognathae</taxon>
        <taxon>Galloanserae</taxon>
        <taxon>Galliformes</taxon>
        <taxon>Phasianidae</taxon>
        <taxon>Phasianinae</taxon>
        <taxon>Gallus</taxon>
    </lineage>
</organism>
<dbReference type="OrthoDB" id="8848202at2759"/>
<evidence type="ECO:0000256" key="2">
    <source>
        <dbReference type="ARBA" id="ARBA00022475"/>
    </source>
</evidence>
<evidence type="ECO:0000256" key="8">
    <source>
        <dbReference type="PROSITE-ProRule" id="PRU00206"/>
    </source>
</evidence>
<dbReference type="FunFam" id="2.10.50.10:FF:000087">
    <property type="entry name" value="Tumor necrosis factor receptor superfamily member 23"/>
    <property type="match status" value="1"/>
</dbReference>
<reference evidence="10" key="1">
    <citation type="submission" date="2020-11" db="EMBL/GenBank/DDBJ databases">
        <title>Gallus gallus (Chicken) genome, bGalGal1, GRCg7b, maternal haplotype autosomes + Z &amp; W.</title>
        <authorList>
            <person name="Warren W."/>
            <person name="Formenti G."/>
            <person name="Fedrigo O."/>
            <person name="Haase B."/>
            <person name="Mountcastle J."/>
            <person name="Balacco J."/>
            <person name="Tracey A."/>
            <person name="Schneider V."/>
            <person name="Okimoto R."/>
            <person name="Cheng H."/>
            <person name="Hawken R."/>
            <person name="Howe K."/>
            <person name="Jarvis E.D."/>
        </authorList>
    </citation>
    <scope>NUCLEOTIDE SEQUENCE [LARGE SCALE GENOMIC DNA]</scope>
    <source>
        <strain evidence="10">Broiler</strain>
    </source>
</reference>
<dbReference type="InterPro" id="IPR017900">
    <property type="entry name" value="4Fe4S_Fe_S_CS"/>
</dbReference>
<dbReference type="Ensembl" id="ENSGALT00010058604.1">
    <property type="protein sequence ID" value="ENSGALP00010035623.1"/>
    <property type="gene ID" value="ENSGALG00010024052.1"/>
</dbReference>
<name>A0A8V1A303_CHICK</name>
<evidence type="ECO:0000313" key="11">
    <source>
        <dbReference type="Proteomes" id="UP000000539"/>
    </source>
</evidence>
<proteinExistence type="evidence at protein level"/>
<evidence type="ECO:0000256" key="4">
    <source>
        <dbReference type="ARBA" id="ARBA00023136"/>
    </source>
</evidence>
<dbReference type="GO" id="GO:0009897">
    <property type="term" value="C:external side of plasma membrane"/>
    <property type="evidence" value="ECO:0007669"/>
    <property type="project" value="UniProtKB-ARBA"/>
</dbReference>
<dbReference type="AlphaFoldDB" id="A0A8V1A303"/>
<evidence type="ECO:0000259" key="9">
    <source>
        <dbReference type="PROSITE" id="PS50050"/>
    </source>
</evidence>
<reference evidence="10" key="2">
    <citation type="submission" date="2025-08" db="UniProtKB">
        <authorList>
            <consortium name="Ensembl"/>
        </authorList>
    </citation>
    <scope>IDENTIFICATION</scope>
    <source>
        <strain evidence="10">broiler</strain>
    </source>
</reference>
<dbReference type="Pfam" id="PF00020">
    <property type="entry name" value="TNFR_c6"/>
    <property type="match status" value="2"/>
</dbReference>
<feature type="disulfide bond" evidence="8">
    <location>
        <begin position="82"/>
        <end position="100"/>
    </location>
</feature>
<dbReference type="GO" id="GO:0004888">
    <property type="term" value="F:transmembrane signaling receptor activity"/>
    <property type="evidence" value="ECO:0007669"/>
    <property type="project" value="InterPro"/>
</dbReference>
<dbReference type="InterPro" id="IPR008063">
    <property type="entry name" value="Fas_rcpt"/>
</dbReference>
<dbReference type="SUPFAM" id="SSF57586">
    <property type="entry name" value="TNF receptor-like"/>
    <property type="match status" value="2"/>
</dbReference>
<comment type="subcellular location">
    <subcellularLocation>
        <location evidence="1">Cell membrane</location>
    </subcellularLocation>
</comment>